<evidence type="ECO:0000256" key="4">
    <source>
        <dbReference type="ARBA" id="ARBA00022598"/>
    </source>
</evidence>
<dbReference type="CDD" id="cd17748">
    <property type="entry name" value="BRCT_DNA_ligase_like"/>
    <property type="match status" value="1"/>
</dbReference>
<dbReference type="InterPro" id="IPR001679">
    <property type="entry name" value="DNA_ligase"/>
</dbReference>
<dbReference type="InterPro" id="IPR013840">
    <property type="entry name" value="DNAligase_N"/>
</dbReference>
<dbReference type="Pfam" id="PF01653">
    <property type="entry name" value="DNA_ligase_aden"/>
    <property type="match status" value="1"/>
</dbReference>
<evidence type="ECO:0000259" key="16">
    <source>
        <dbReference type="PROSITE" id="PS50172"/>
    </source>
</evidence>
<dbReference type="GO" id="GO:0005829">
    <property type="term" value="C:cytosol"/>
    <property type="evidence" value="ECO:0007669"/>
    <property type="project" value="TreeGrafter"/>
</dbReference>
<protein>
    <recommendedName>
        <fullName evidence="3 14">DNA ligase</fullName>
        <ecNumber evidence="2 14">6.5.1.2</ecNumber>
    </recommendedName>
    <alternativeName>
        <fullName evidence="14">Polydeoxyribonucleotide synthase [NAD(+)]</fullName>
    </alternativeName>
</protein>
<dbReference type="PANTHER" id="PTHR23389:SF9">
    <property type="entry name" value="DNA LIGASE"/>
    <property type="match status" value="1"/>
</dbReference>
<dbReference type="Pfam" id="PF12826">
    <property type="entry name" value="HHH_2"/>
    <property type="match status" value="1"/>
</dbReference>
<dbReference type="GO" id="GO:0046872">
    <property type="term" value="F:metal ion binding"/>
    <property type="evidence" value="ECO:0007669"/>
    <property type="project" value="UniProtKB-KW"/>
</dbReference>
<dbReference type="SMART" id="SM00532">
    <property type="entry name" value="LIGANc"/>
    <property type="match status" value="1"/>
</dbReference>
<dbReference type="SUPFAM" id="SSF52113">
    <property type="entry name" value="BRCT domain"/>
    <property type="match status" value="1"/>
</dbReference>
<dbReference type="InterPro" id="IPR004149">
    <property type="entry name" value="Znf_DNAligase_C4"/>
</dbReference>
<dbReference type="Gene3D" id="1.10.150.20">
    <property type="entry name" value="5' to 3' exonuclease, C-terminal subdomain"/>
    <property type="match status" value="2"/>
</dbReference>
<dbReference type="InterPro" id="IPR013839">
    <property type="entry name" value="DNAligase_adenylation"/>
</dbReference>
<dbReference type="SUPFAM" id="SSF56091">
    <property type="entry name" value="DNA ligase/mRNA capping enzyme, catalytic domain"/>
    <property type="match status" value="1"/>
</dbReference>
<feature type="binding site" evidence="14">
    <location>
        <position position="430"/>
    </location>
    <ligand>
        <name>Zn(2+)</name>
        <dbReference type="ChEBI" id="CHEBI:29105"/>
    </ligand>
</feature>
<dbReference type="FunFam" id="1.10.150.20:FF:000006">
    <property type="entry name" value="DNA ligase"/>
    <property type="match status" value="1"/>
</dbReference>
<dbReference type="EC" id="6.5.1.2" evidence="2 14"/>
<dbReference type="Gene3D" id="6.20.10.30">
    <property type="match status" value="1"/>
</dbReference>
<accession>A0A0G0Q5J1</accession>
<feature type="binding site" evidence="14">
    <location>
        <position position="427"/>
    </location>
    <ligand>
        <name>Zn(2+)</name>
        <dbReference type="ChEBI" id="CHEBI:29105"/>
    </ligand>
</feature>
<dbReference type="PROSITE" id="PS01056">
    <property type="entry name" value="DNA_LIGASE_N2"/>
    <property type="match status" value="1"/>
</dbReference>
<evidence type="ECO:0000313" key="18">
    <source>
        <dbReference type="Proteomes" id="UP000034137"/>
    </source>
</evidence>
<dbReference type="EMBL" id="LBXO01000028">
    <property type="protein sequence ID" value="KKR32601.1"/>
    <property type="molecule type" value="Genomic_DNA"/>
</dbReference>
<dbReference type="HAMAP" id="MF_01588">
    <property type="entry name" value="DNA_ligase_A"/>
    <property type="match status" value="1"/>
</dbReference>
<dbReference type="Pfam" id="PF03119">
    <property type="entry name" value="DNA_ligase_ZBD"/>
    <property type="match status" value="1"/>
</dbReference>
<comment type="cofactor">
    <cofactor evidence="14">
        <name>Mg(2+)</name>
        <dbReference type="ChEBI" id="CHEBI:18420"/>
    </cofactor>
    <cofactor evidence="14">
        <name>Mn(2+)</name>
        <dbReference type="ChEBI" id="CHEBI:29035"/>
    </cofactor>
</comment>
<dbReference type="NCBIfam" id="NF005932">
    <property type="entry name" value="PRK07956.1"/>
    <property type="match status" value="1"/>
</dbReference>
<dbReference type="InterPro" id="IPR041663">
    <property type="entry name" value="DisA/LigA_HHH"/>
</dbReference>
<evidence type="ECO:0000256" key="13">
    <source>
        <dbReference type="ARBA" id="ARBA00060881"/>
    </source>
</evidence>
<dbReference type="PROSITE" id="PS01055">
    <property type="entry name" value="DNA_LIGASE_N1"/>
    <property type="match status" value="1"/>
</dbReference>
<dbReference type="Pfam" id="PF00533">
    <property type="entry name" value="BRCT"/>
    <property type="match status" value="1"/>
</dbReference>
<evidence type="ECO:0000256" key="11">
    <source>
        <dbReference type="ARBA" id="ARBA00023204"/>
    </source>
</evidence>
<feature type="binding site" evidence="14">
    <location>
        <position position="195"/>
    </location>
    <ligand>
        <name>NAD(+)</name>
        <dbReference type="ChEBI" id="CHEBI:57540"/>
    </ligand>
</feature>
<feature type="active site" description="N6-AMP-lysine intermediate" evidence="14">
    <location>
        <position position="116"/>
    </location>
</feature>
<dbReference type="GO" id="GO:0003677">
    <property type="term" value="F:DNA binding"/>
    <property type="evidence" value="ECO:0007669"/>
    <property type="project" value="InterPro"/>
</dbReference>
<keyword evidence="14" id="KW-0464">Manganese</keyword>
<name>A0A0G0Q5J1_9BACT</name>
<feature type="binding site" evidence="14">
    <location>
        <begin position="83"/>
        <end position="84"/>
    </location>
    <ligand>
        <name>NAD(+)</name>
        <dbReference type="ChEBI" id="CHEBI:57540"/>
    </ligand>
</feature>
<dbReference type="InterPro" id="IPR036420">
    <property type="entry name" value="BRCT_dom_sf"/>
</dbReference>
<dbReference type="GO" id="GO:0003911">
    <property type="term" value="F:DNA ligase (NAD+) activity"/>
    <property type="evidence" value="ECO:0007669"/>
    <property type="project" value="UniProtKB-UniRule"/>
</dbReference>
<dbReference type="Pfam" id="PF14520">
    <property type="entry name" value="HHH_5"/>
    <property type="match status" value="1"/>
</dbReference>
<feature type="binding site" evidence="14">
    <location>
        <position position="445"/>
    </location>
    <ligand>
        <name>Zn(2+)</name>
        <dbReference type="ChEBI" id="CHEBI:29105"/>
    </ligand>
</feature>
<feature type="binding site" evidence="14">
    <location>
        <position position="114"/>
    </location>
    <ligand>
        <name>NAD(+)</name>
        <dbReference type="ChEBI" id="CHEBI:57540"/>
    </ligand>
</feature>
<feature type="binding site" evidence="14">
    <location>
        <position position="450"/>
    </location>
    <ligand>
        <name>Zn(2+)</name>
        <dbReference type="ChEBI" id="CHEBI:29105"/>
    </ligand>
</feature>
<evidence type="ECO:0000313" key="17">
    <source>
        <dbReference type="EMBL" id="KKR32601.1"/>
    </source>
</evidence>
<keyword evidence="10 14" id="KW-0520">NAD</keyword>
<dbReference type="CDD" id="cd00114">
    <property type="entry name" value="LIGANc"/>
    <property type="match status" value="1"/>
</dbReference>
<evidence type="ECO:0000256" key="8">
    <source>
        <dbReference type="ARBA" id="ARBA00022833"/>
    </source>
</evidence>
<comment type="caution">
    <text evidence="17">The sequence shown here is derived from an EMBL/GenBank/DDBJ whole genome shotgun (WGS) entry which is preliminary data.</text>
</comment>
<dbReference type="GO" id="GO:0006281">
    <property type="term" value="P:DNA repair"/>
    <property type="evidence" value="ECO:0007669"/>
    <property type="project" value="UniProtKB-KW"/>
</dbReference>
<reference evidence="17 18" key="1">
    <citation type="journal article" date="2015" name="Nature">
        <title>rRNA introns, odd ribosomes, and small enigmatic genomes across a large radiation of phyla.</title>
        <authorList>
            <person name="Brown C.T."/>
            <person name="Hug L.A."/>
            <person name="Thomas B.C."/>
            <person name="Sharon I."/>
            <person name="Castelle C.J."/>
            <person name="Singh A."/>
            <person name="Wilkins M.J."/>
            <person name="Williams K.H."/>
            <person name="Banfield J.F."/>
        </authorList>
    </citation>
    <scope>NUCLEOTIDE SEQUENCE [LARGE SCALE GENOMIC DNA]</scope>
</reference>
<evidence type="ECO:0000256" key="12">
    <source>
        <dbReference type="ARBA" id="ARBA00034005"/>
    </source>
</evidence>
<dbReference type="PANTHER" id="PTHR23389">
    <property type="entry name" value="CHROMOSOME TRANSMISSION FIDELITY FACTOR 18"/>
    <property type="match status" value="1"/>
</dbReference>
<keyword evidence="9 14" id="KW-0460">Magnesium</keyword>
<keyword evidence="7 14" id="KW-0227">DNA damage</keyword>
<evidence type="ECO:0000256" key="14">
    <source>
        <dbReference type="HAMAP-Rule" id="MF_01588"/>
    </source>
</evidence>
<dbReference type="AlphaFoldDB" id="A0A0G0Q5J1"/>
<evidence type="ECO:0000256" key="3">
    <source>
        <dbReference type="ARBA" id="ARBA00013308"/>
    </source>
</evidence>
<dbReference type="Gene3D" id="3.40.50.10190">
    <property type="entry name" value="BRCT domain"/>
    <property type="match status" value="1"/>
</dbReference>
<evidence type="ECO:0000256" key="1">
    <source>
        <dbReference type="ARBA" id="ARBA00004067"/>
    </source>
</evidence>
<dbReference type="Gene3D" id="3.30.470.30">
    <property type="entry name" value="DNA ligase/mRNA capping enzyme"/>
    <property type="match status" value="1"/>
</dbReference>
<dbReference type="FunFam" id="2.40.50.140:FF:000012">
    <property type="entry name" value="DNA ligase"/>
    <property type="match status" value="1"/>
</dbReference>
<dbReference type="InterPro" id="IPR003583">
    <property type="entry name" value="Hlx-hairpin-Hlx_DNA-bd_motif"/>
</dbReference>
<feature type="domain" description="BRCT" evidence="16">
    <location>
        <begin position="606"/>
        <end position="683"/>
    </location>
</feature>
<dbReference type="InterPro" id="IPR004150">
    <property type="entry name" value="NAD_DNA_ligase_OB"/>
</dbReference>
<keyword evidence="4 14" id="KW-0436">Ligase</keyword>
<dbReference type="InterPro" id="IPR033136">
    <property type="entry name" value="DNA_ligase_CS"/>
</dbReference>
<dbReference type="SUPFAM" id="SSF50249">
    <property type="entry name" value="Nucleic acid-binding proteins"/>
    <property type="match status" value="1"/>
</dbReference>
<keyword evidence="8 14" id="KW-0862">Zinc</keyword>
<evidence type="ECO:0000256" key="2">
    <source>
        <dbReference type="ARBA" id="ARBA00012722"/>
    </source>
</evidence>
<dbReference type="GO" id="GO:0006260">
    <property type="term" value="P:DNA replication"/>
    <property type="evidence" value="ECO:0007669"/>
    <property type="project" value="UniProtKB-KW"/>
</dbReference>
<evidence type="ECO:0000256" key="5">
    <source>
        <dbReference type="ARBA" id="ARBA00022705"/>
    </source>
</evidence>
<sequence length="683" mass="76912">MDKEQAKKRIEKLKAEIAHHRYLYHVLDKQEISDAALDSLKNELFKQEMEYPELITQDSPTQRIGGKPLAKFKKVTHSQPMLSLYDAFSKQDMYDWENRMKKILPSQEFSYYAELKMDGLAMSLRYEAGIFVQGATRGDGKVGEDVTQNLKTIDAIPLVLRRPSERELKVIGLDDEIIKKFFYAFDRGVIEVRGEAIMTLNVLKELNEKYAREGKALLANPRNAAAGSIRQLDPKITAERKLDFYAYSLITDLGLTEHEQEHELAKLIGFKILAINKFCKNIEEVIEFHDFEERNKDKVPFECDGVVAMVNDLALWPKLGIVGKGPRYVMAYKFAAEQVTTKLLDVLWQVGRTGTLTPTAVLEPVRVGGVTVSQSTLHNMDEINRLGLKIGDTIILERAGDVIPKVVQVLPKLRIGKEKNIEAPKQCPICNSEVVRVPGEVAFRCTNKECYAVNMRSMSHWASKGAMDIDGLGPKIIEQLMKIGLVRTFADFYKLTLDDLLPLERFAQKSAENLIAAIDAKREVELSKFIYGLGIRHVGEETAIDLANHFGNLDNIKNAKLEDLEKLSDVGPIMAKSIYDWFSNPKHLDLLDELKNNGLKIKKIEQKDKKLANKIFVLTGSLESFTRDEAKAKIRGLGGDVSSSVSKNTDYVVAGEEAGSKLDKAKTLGVRVLSESEFLEMIK</sequence>
<dbReference type="NCBIfam" id="TIGR00575">
    <property type="entry name" value="dnlj"/>
    <property type="match status" value="1"/>
</dbReference>
<dbReference type="Pfam" id="PF03120">
    <property type="entry name" value="OB_DNA_ligase"/>
    <property type="match status" value="1"/>
</dbReference>
<evidence type="ECO:0000256" key="7">
    <source>
        <dbReference type="ARBA" id="ARBA00022763"/>
    </source>
</evidence>
<dbReference type="Proteomes" id="UP000034137">
    <property type="component" value="Unassembled WGS sequence"/>
</dbReference>
<keyword evidence="5 14" id="KW-0235">DNA replication</keyword>
<keyword evidence="6 14" id="KW-0479">Metal-binding</keyword>
<dbReference type="InterPro" id="IPR010994">
    <property type="entry name" value="RuvA_2-like"/>
</dbReference>
<dbReference type="InterPro" id="IPR018239">
    <property type="entry name" value="DNA_ligase_AS"/>
</dbReference>
<comment type="function">
    <text evidence="1 14">DNA ligase that catalyzes the formation of phosphodiester linkages between 5'-phosphoryl and 3'-hydroxyl groups in double-stranded DNA using NAD as a coenzyme and as the energy source for the reaction. It is essential for DNA replication and repair of damaged DNA.</text>
</comment>
<dbReference type="FunFam" id="1.10.150.20:FF:000007">
    <property type="entry name" value="DNA ligase"/>
    <property type="match status" value="1"/>
</dbReference>
<comment type="caution">
    <text evidence="14">Lacks conserved residue(s) required for the propagation of feature annotation.</text>
</comment>
<organism evidence="17 18">
    <name type="scientific">Candidatus Falkowbacteria bacterium GW2011_GWF2_39_8</name>
    <dbReference type="NCBI Taxonomy" id="1618642"/>
    <lineage>
        <taxon>Bacteria</taxon>
        <taxon>Candidatus Falkowiibacteriota</taxon>
    </lineage>
</organism>
<comment type="catalytic activity">
    <reaction evidence="12 14 15">
        <text>NAD(+) + (deoxyribonucleotide)n-3'-hydroxyl + 5'-phospho-(deoxyribonucleotide)m = (deoxyribonucleotide)n+m + AMP + beta-nicotinamide D-nucleotide.</text>
        <dbReference type="EC" id="6.5.1.2"/>
    </reaction>
</comment>
<evidence type="ECO:0000256" key="15">
    <source>
        <dbReference type="RuleBase" id="RU000618"/>
    </source>
</evidence>
<keyword evidence="11 14" id="KW-0234">DNA repair</keyword>
<feature type="binding site" evidence="14">
    <location>
        <position position="333"/>
    </location>
    <ligand>
        <name>NAD(+)</name>
        <dbReference type="ChEBI" id="CHEBI:57540"/>
    </ligand>
</feature>
<proteinExistence type="inferred from homology"/>
<dbReference type="SUPFAM" id="SSF47781">
    <property type="entry name" value="RuvA domain 2-like"/>
    <property type="match status" value="1"/>
</dbReference>
<dbReference type="SMART" id="SM00292">
    <property type="entry name" value="BRCT"/>
    <property type="match status" value="1"/>
</dbReference>
<dbReference type="Gene3D" id="2.40.50.140">
    <property type="entry name" value="Nucleic acid-binding proteins"/>
    <property type="match status" value="1"/>
</dbReference>
<dbReference type="PROSITE" id="PS50172">
    <property type="entry name" value="BRCT"/>
    <property type="match status" value="1"/>
</dbReference>
<dbReference type="InterPro" id="IPR012340">
    <property type="entry name" value="NA-bd_OB-fold"/>
</dbReference>
<dbReference type="PIRSF" id="PIRSF001604">
    <property type="entry name" value="LigA"/>
    <property type="match status" value="1"/>
</dbReference>
<evidence type="ECO:0000256" key="10">
    <source>
        <dbReference type="ARBA" id="ARBA00023027"/>
    </source>
</evidence>
<evidence type="ECO:0000256" key="6">
    <source>
        <dbReference type="ARBA" id="ARBA00022723"/>
    </source>
</evidence>
<feature type="binding site" evidence="14">
    <location>
        <position position="137"/>
    </location>
    <ligand>
        <name>NAD(+)</name>
        <dbReference type="ChEBI" id="CHEBI:57540"/>
    </ligand>
</feature>
<dbReference type="Gene3D" id="1.10.287.610">
    <property type="entry name" value="Helix hairpin bin"/>
    <property type="match status" value="1"/>
</dbReference>
<dbReference type="SMART" id="SM00278">
    <property type="entry name" value="HhH1"/>
    <property type="match status" value="4"/>
</dbReference>
<dbReference type="InterPro" id="IPR001357">
    <property type="entry name" value="BRCT_dom"/>
</dbReference>
<gene>
    <name evidence="14" type="primary">ligA</name>
    <name evidence="17" type="ORF">UT64_C0028G0017</name>
</gene>
<comment type="similarity">
    <text evidence="13 14">Belongs to the NAD-dependent DNA ligase family. LigA subfamily.</text>
</comment>
<dbReference type="PATRIC" id="fig|1618642.3.peg.583"/>
<evidence type="ECO:0000256" key="9">
    <source>
        <dbReference type="ARBA" id="ARBA00022842"/>
    </source>
</evidence>